<comment type="caution">
    <text evidence="2">The sequence shown here is derived from an EMBL/GenBank/DDBJ whole genome shotgun (WGS) entry which is preliminary data.</text>
</comment>
<feature type="region of interest" description="Disordered" evidence="1">
    <location>
        <begin position="209"/>
        <end position="228"/>
    </location>
</feature>
<feature type="compositionally biased region" description="Low complexity" evidence="1">
    <location>
        <begin position="43"/>
        <end position="57"/>
    </location>
</feature>
<name>A0AA88UDM8_9ASTE</name>
<feature type="region of interest" description="Disordered" evidence="1">
    <location>
        <begin position="396"/>
        <end position="419"/>
    </location>
</feature>
<organism evidence="2 3">
    <name type="scientific">Escallonia rubra</name>
    <dbReference type="NCBI Taxonomy" id="112253"/>
    <lineage>
        <taxon>Eukaryota</taxon>
        <taxon>Viridiplantae</taxon>
        <taxon>Streptophyta</taxon>
        <taxon>Embryophyta</taxon>
        <taxon>Tracheophyta</taxon>
        <taxon>Spermatophyta</taxon>
        <taxon>Magnoliopsida</taxon>
        <taxon>eudicotyledons</taxon>
        <taxon>Gunneridae</taxon>
        <taxon>Pentapetalae</taxon>
        <taxon>asterids</taxon>
        <taxon>campanulids</taxon>
        <taxon>Escalloniales</taxon>
        <taxon>Escalloniaceae</taxon>
        <taxon>Escallonia</taxon>
    </lineage>
</organism>
<feature type="compositionally biased region" description="Polar residues" evidence="1">
    <location>
        <begin position="402"/>
        <end position="418"/>
    </location>
</feature>
<gene>
    <name evidence="2" type="ORF">RJ640_018053</name>
</gene>
<evidence type="ECO:0000256" key="1">
    <source>
        <dbReference type="SAM" id="MobiDB-lite"/>
    </source>
</evidence>
<dbReference type="Proteomes" id="UP001187471">
    <property type="component" value="Unassembled WGS sequence"/>
</dbReference>
<feature type="compositionally biased region" description="Polar residues" evidence="1">
    <location>
        <begin position="1"/>
        <end position="19"/>
    </location>
</feature>
<dbReference type="PANTHER" id="PTHR36022">
    <property type="entry name" value="GPI-ANCHORED ADHESIN-LIKE PROTEIN"/>
    <property type="match status" value="1"/>
</dbReference>
<feature type="compositionally biased region" description="Polar residues" evidence="1">
    <location>
        <begin position="213"/>
        <end position="228"/>
    </location>
</feature>
<feature type="compositionally biased region" description="Polar residues" evidence="1">
    <location>
        <begin position="85"/>
        <end position="115"/>
    </location>
</feature>
<feature type="region of interest" description="Disordered" evidence="1">
    <location>
        <begin position="1"/>
        <end position="153"/>
    </location>
</feature>
<sequence length="683" mass="74258">MSSRNLSSPAPATAGSNPNGRKKKQSTSRGPLQDLNAGFITRSNSSASTSSVSSSISVEAPKGCLRFFRSNPSPKTPVFKRPKSLSKTTPKSAPNPTKQSCKPSNENHLPKPTSQKPHKNPRCLYQWQSGKKPGTRTASKPTHLPRVGKVVNDSPSGLEEFSENVQDLKQTELLKVPDLTNSGHDSENCTPSGKLACGSVSDCAIIDDETKGENSNSSGTTKTPPIQASLSPEIQCGLSLLDSAATPTCYGAGHVLSGITDGRKCRPRGVLTVAGGIGSSGCGKDNIFNDDDENDVVVVSNSKNSLMPLPVEASMSWLLSPCREDDKSQKREIGNVLWSREKSVGSATLDFPSPPSSHHGFPSYLCRDSDYSGHTNTDDTTSSRKTRITLLSPGRLPELQGNKVSGRSSSASPLTTPTCKAVMSQEDRKYGKYLTGENSPFSVDSLGSGNVIQTPKSDSSAERHVNLSWIKADGHDNHRFLSELDSVVEVLRKESLSPRTHKSLSDHFQFADLSSFSNSIYLNHFQKSLDNRDSWISSSPYEKFSPSQMRISWREGLVSRIFEMDELDCCRCLSDEENDTDTCAQVHLDLHPTHEVDANAKNDRSLVRGFKSPELPGNELGGDGIEKEKLSPHRPNSCAESICTDGGGLLASGDSDWTLCYRNQLFDNFSPLSEKQPTLLRYW</sequence>
<dbReference type="AlphaFoldDB" id="A0AA88UDM8"/>
<dbReference type="PANTHER" id="PTHR36022:SF1">
    <property type="entry name" value="GPI-ANCHORED ADHESIN-LIKE PROTEIN"/>
    <property type="match status" value="1"/>
</dbReference>
<protein>
    <submittedName>
        <fullName evidence="2">Uncharacterized protein</fullName>
    </submittedName>
</protein>
<accession>A0AA88UDM8</accession>
<feature type="region of interest" description="Disordered" evidence="1">
    <location>
        <begin position="611"/>
        <end position="632"/>
    </location>
</feature>
<proteinExistence type="predicted"/>
<dbReference type="EMBL" id="JAVXUO010001573">
    <property type="protein sequence ID" value="KAK2980969.1"/>
    <property type="molecule type" value="Genomic_DNA"/>
</dbReference>
<evidence type="ECO:0000313" key="2">
    <source>
        <dbReference type="EMBL" id="KAK2980969.1"/>
    </source>
</evidence>
<evidence type="ECO:0000313" key="3">
    <source>
        <dbReference type="Proteomes" id="UP001187471"/>
    </source>
</evidence>
<keyword evidence="3" id="KW-1185">Reference proteome</keyword>
<reference evidence="2" key="1">
    <citation type="submission" date="2022-12" db="EMBL/GenBank/DDBJ databases">
        <title>Draft genome assemblies for two species of Escallonia (Escalloniales).</title>
        <authorList>
            <person name="Chanderbali A."/>
            <person name="Dervinis C."/>
            <person name="Anghel I."/>
            <person name="Soltis D."/>
            <person name="Soltis P."/>
            <person name="Zapata F."/>
        </authorList>
    </citation>
    <scope>NUCLEOTIDE SEQUENCE</scope>
    <source>
        <strain evidence="2">UCBG92.1500</strain>
        <tissue evidence="2">Leaf</tissue>
    </source>
</reference>